<dbReference type="NCBIfam" id="NF040466">
    <property type="entry name" value="ydjY_domain"/>
    <property type="match status" value="1"/>
</dbReference>
<keyword evidence="3" id="KW-1185">Reference proteome</keyword>
<dbReference type="EMBL" id="CP036425">
    <property type="protein sequence ID" value="QDU32751.1"/>
    <property type="molecule type" value="Genomic_DNA"/>
</dbReference>
<proteinExistence type="predicted"/>
<dbReference type="KEGG" id="pcor:KS4_07850"/>
<feature type="chain" id="PRO_5022226860" evidence="1">
    <location>
        <begin position="33"/>
        <end position="274"/>
    </location>
</feature>
<dbReference type="AlphaFoldDB" id="A0A517YRE3"/>
<evidence type="ECO:0000313" key="3">
    <source>
        <dbReference type="Proteomes" id="UP000317369"/>
    </source>
</evidence>
<dbReference type="Proteomes" id="UP000317369">
    <property type="component" value="Chromosome"/>
</dbReference>
<feature type="signal peptide" evidence="1">
    <location>
        <begin position="1"/>
        <end position="32"/>
    </location>
</feature>
<gene>
    <name evidence="2" type="ORF">KS4_07850</name>
</gene>
<sequence precursor="true">MNQGITTERFQMIPLLCFVLFVIALLSGCALAPTKTATVEATTDRQSKASYQQETNNHTDPKTLVLPGIIANLETRTVTISGQVCWELSDVCDWLELLACNPNTREYESLVVTDALPSHLHLALVSIGLKPGKPQKLIREEDGWKVYPATGDRVEIELTYTDPKSGEFVRIPASEWIIGRTDKQIICSRQWVFAGSAFAEDLDGQPRYMADENGTFISLVSFGDDVISSEDGPSSANDGQTLQPNIALIPPRGTPVNIVLRPAEKVSQTAKIAK</sequence>
<evidence type="ECO:0000313" key="2">
    <source>
        <dbReference type="EMBL" id="QDU32751.1"/>
    </source>
</evidence>
<name>A0A517YRE3_9BACT</name>
<keyword evidence="1" id="KW-0732">Signal</keyword>
<protein>
    <submittedName>
        <fullName evidence="2">Uncharacterized protein</fullName>
    </submittedName>
</protein>
<evidence type="ECO:0000256" key="1">
    <source>
        <dbReference type="SAM" id="SignalP"/>
    </source>
</evidence>
<accession>A0A517YRE3</accession>
<dbReference type="InterPro" id="IPR047750">
    <property type="entry name" value="YdjY-like"/>
</dbReference>
<reference evidence="2 3" key="1">
    <citation type="submission" date="2019-02" db="EMBL/GenBank/DDBJ databases">
        <title>Deep-cultivation of Planctomycetes and their phenomic and genomic characterization uncovers novel biology.</title>
        <authorList>
            <person name="Wiegand S."/>
            <person name="Jogler M."/>
            <person name="Boedeker C."/>
            <person name="Pinto D."/>
            <person name="Vollmers J."/>
            <person name="Rivas-Marin E."/>
            <person name="Kohn T."/>
            <person name="Peeters S.H."/>
            <person name="Heuer A."/>
            <person name="Rast P."/>
            <person name="Oberbeckmann S."/>
            <person name="Bunk B."/>
            <person name="Jeske O."/>
            <person name="Meyerdierks A."/>
            <person name="Storesund J.E."/>
            <person name="Kallscheuer N."/>
            <person name="Luecker S."/>
            <person name="Lage O.M."/>
            <person name="Pohl T."/>
            <person name="Merkel B.J."/>
            <person name="Hornburger P."/>
            <person name="Mueller R.-W."/>
            <person name="Bruemmer F."/>
            <person name="Labrenz M."/>
            <person name="Spormann A.M."/>
            <person name="Op den Camp H."/>
            <person name="Overmann J."/>
            <person name="Amann R."/>
            <person name="Jetten M.S.M."/>
            <person name="Mascher T."/>
            <person name="Medema M.H."/>
            <person name="Devos D.P."/>
            <person name="Kaster A.-K."/>
            <person name="Ovreas L."/>
            <person name="Rohde M."/>
            <person name="Galperin M.Y."/>
            <person name="Jogler C."/>
        </authorList>
    </citation>
    <scope>NUCLEOTIDE SEQUENCE [LARGE SCALE GENOMIC DNA]</scope>
    <source>
        <strain evidence="2 3">KS4</strain>
    </source>
</reference>
<dbReference type="OrthoDB" id="247135at2"/>
<dbReference type="RefSeq" id="WP_145074815.1">
    <property type="nucleotide sequence ID" value="NZ_CP036425.1"/>
</dbReference>
<organism evidence="2 3">
    <name type="scientific">Poriferisphaera corsica</name>
    <dbReference type="NCBI Taxonomy" id="2528020"/>
    <lineage>
        <taxon>Bacteria</taxon>
        <taxon>Pseudomonadati</taxon>
        <taxon>Planctomycetota</taxon>
        <taxon>Phycisphaerae</taxon>
        <taxon>Phycisphaerales</taxon>
        <taxon>Phycisphaeraceae</taxon>
        <taxon>Poriferisphaera</taxon>
    </lineage>
</organism>